<protein>
    <recommendedName>
        <fullName evidence="7">Protein transport protein sec16</fullName>
    </recommendedName>
</protein>
<dbReference type="GO" id="GO:0015031">
    <property type="term" value="P:protein transport"/>
    <property type="evidence" value="ECO:0007669"/>
    <property type="project" value="UniProtKB-KW"/>
</dbReference>
<feature type="compositionally biased region" description="Basic and acidic residues" evidence="8">
    <location>
        <begin position="62"/>
        <end position="74"/>
    </location>
</feature>
<evidence type="ECO:0000259" key="10">
    <source>
        <dbReference type="Pfam" id="PF12932"/>
    </source>
</evidence>
<feature type="domain" description="Sec16 Sec23-binding" evidence="9">
    <location>
        <begin position="1165"/>
        <end position="1455"/>
    </location>
</feature>
<feature type="compositionally biased region" description="Polar residues" evidence="8">
    <location>
        <begin position="824"/>
        <end position="837"/>
    </location>
</feature>
<dbReference type="Proteomes" id="UP000190831">
    <property type="component" value="Chromosome G"/>
</dbReference>
<keyword evidence="7" id="KW-0653">Protein transport</keyword>
<feature type="region of interest" description="Disordered" evidence="8">
    <location>
        <begin position="1660"/>
        <end position="1758"/>
    </location>
</feature>
<dbReference type="Pfam" id="PF12931">
    <property type="entry name" value="TPR_Sec16"/>
    <property type="match status" value="1"/>
</dbReference>
<evidence type="ECO:0000259" key="9">
    <source>
        <dbReference type="Pfam" id="PF12931"/>
    </source>
</evidence>
<keyword evidence="7" id="KW-0072">Autophagy</keyword>
<comment type="subcellular location">
    <subcellularLocation>
        <location evidence="1">Endoplasmic reticulum membrane</location>
        <topology evidence="1">Peripheral membrane protein</topology>
        <orientation evidence="1">Cytoplasmic side</orientation>
    </subcellularLocation>
</comment>
<dbReference type="PANTHER" id="PTHR13402:SF6">
    <property type="entry name" value="SECRETORY 16, ISOFORM I"/>
    <property type="match status" value="1"/>
</dbReference>
<keyword evidence="3 7" id="KW-0813">Transport</keyword>
<feature type="compositionally biased region" description="Polar residues" evidence="8">
    <location>
        <begin position="648"/>
        <end position="659"/>
    </location>
</feature>
<organism evidence="11 12">
    <name type="scientific">Lachancea fermentati</name>
    <name type="common">Zygosaccharomyces fermentati</name>
    <dbReference type="NCBI Taxonomy" id="4955"/>
    <lineage>
        <taxon>Eukaryota</taxon>
        <taxon>Fungi</taxon>
        <taxon>Dikarya</taxon>
        <taxon>Ascomycota</taxon>
        <taxon>Saccharomycotina</taxon>
        <taxon>Saccharomycetes</taxon>
        <taxon>Saccharomycetales</taxon>
        <taxon>Saccharomycetaceae</taxon>
        <taxon>Lachancea</taxon>
    </lineage>
</organism>
<dbReference type="Pfam" id="PF12932">
    <property type="entry name" value="Sec16"/>
    <property type="match status" value="1"/>
</dbReference>
<keyword evidence="12" id="KW-1185">Reference proteome</keyword>
<dbReference type="InterPro" id="IPR024340">
    <property type="entry name" value="Sec16_CCD"/>
</dbReference>
<feature type="compositionally biased region" description="Polar residues" evidence="8">
    <location>
        <begin position="176"/>
        <end position="198"/>
    </location>
</feature>
<evidence type="ECO:0000256" key="3">
    <source>
        <dbReference type="ARBA" id="ARBA00022448"/>
    </source>
</evidence>
<dbReference type="GO" id="GO:0012507">
    <property type="term" value="C:ER to Golgi transport vesicle membrane"/>
    <property type="evidence" value="ECO:0007669"/>
    <property type="project" value="TreeGrafter"/>
</dbReference>
<feature type="compositionally biased region" description="Low complexity" evidence="8">
    <location>
        <begin position="707"/>
        <end position="722"/>
    </location>
</feature>
<feature type="compositionally biased region" description="Polar residues" evidence="8">
    <location>
        <begin position="933"/>
        <end position="951"/>
    </location>
</feature>
<keyword evidence="4 7" id="KW-0256">Endoplasmic reticulum</keyword>
<feature type="region of interest" description="Disordered" evidence="8">
    <location>
        <begin position="1962"/>
        <end position="2067"/>
    </location>
</feature>
<dbReference type="GO" id="GO:0007030">
    <property type="term" value="P:Golgi organization"/>
    <property type="evidence" value="ECO:0007669"/>
    <property type="project" value="TreeGrafter"/>
</dbReference>
<feature type="compositionally biased region" description="Low complexity" evidence="8">
    <location>
        <begin position="334"/>
        <end position="344"/>
    </location>
</feature>
<dbReference type="STRING" id="4955.A0A1G4MIM9"/>
<evidence type="ECO:0000256" key="2">
    <source>
        <dbReference type="ARBA" id="ARBA00005927"/>
    </source>
</evidence>
<feature type="compositionally biased region" description="Polar residues" evidence="8">
    <location>
        <begin position="88"/>
        <end position="100"/>
    </location>
</feature>
<feature type="compositionally biased region" description="Polar residues" evidence="8">
    <location>
        <begin position="723"/>
        <end position="749"/>
    </location>
</feature>
<feature type="region of interest" description="Disordered" evidence="8">
    <location>
        <begin position="2081"/>
        <end position="2240"/>
    </location>
</feature>
<feature type="region of interest" description="Disordered" evidence="8">
    <location>
        <begin position="706"/>
        <end position="865"/>
    </location>
</feature>
<feature type="compositionally biased region" description="Acidic residues" evidence="8">
    <location>
        <begin position="159"/>
        <end position="171"/>
    </location>
</feature>
<feature type="compositionally biased region" description="Basic and acidic residues" evidence="8">
    <location>
        <begin position="304"/>
        <end position="316"/>
    </location>
</feature>
<feature type="region of interest" description="Disordered" evidence="8">
    <location>
        <begin position="209"/>
        <end position="228"/>
    </location>
</feature>
<feature type="compositionally biased region" description="Polar residues" evidence="8">
    <location>
        <begin position="125"/>
        <end position="138"/>
    </location>
</feature>
<dbReference type="OrthoDB" id="8918678at2759"/>
<dbReference type="OMA" id="NQPPPIM"/>
<feature type="region of interest" description="Disordered" evidence="8">
    <location>
        <begin position="447"/>
        <end position="501"/>
    </location>
</feature>
<comment type="function">
    <text evidence="6 7">Involved in the initiation of assembly of the COPII coat required for the formation of transport vesicles from the endoplasmic reticulum (ER) and the selection of cargo molecules. Also involved in autophagy.</text>
</comment>
<feature type="compositionally biased region" description="Acidic residues" evidence="8">
    <location>
        <begin position="538"/>
        <end position="555"/>
    </location>
</feature>
<evidence type="ECO:0000256" key="1">
    <source>
        <dbReference type="ARBA" id="ARBA00004397"/>
    </source>
</evidence>
<dbReference type="PANTHER" id="PTHR13402">
    <property type="entry name" value="RGPR-RELATED"/>
    <property type="match status" value="1"/>
</dbReference>
<name>A0A1G4MIM9_LACFM</name>
<feature type="compositionally biased region" description="Polar residues" evidence="8">
    <location>
        <begin position="319"/>
        <end position="328"/>
    </location>
</feature>
<evidence type="ECO:0000256" key="7">
    <source>
        <dbReference type="RuleBase" id="RU364101"/>
    </source>
</evidence>
<feature type="compositionally biased region" description="Basic and acidic residues" evidence="8">
    <location>
        <begin position="454"/>
        <end position="478"/>
    </location>
</feature>
<feature type="region of interest" description="Disordered" evidence="8">
    <location>
        <begin position="2272"/>
        <end position="2348"/>
    </location>
</feature>
<gene>
    <name evidence="11" type="ORF">LAFE_0G14532G</name>
</gene>
<feature type="compositionally biased region" description="Polar residues" evidence="8">
    <location>
        <begin position="1683"/>
        <end position="1702"/>
    </location>
</feature>
<feature type="region of interest" description="Disordered" evidence="8">
    <location>
        <begin position="1872"/>
        <end position="1923"/>
    </location>
</feature>
<proteinExistence type="inferred from homology"/>
<feature type="compositionally biased region" description="Polar residues" evidence="8">
    <location>
        <begin position="2111"/>
        <end position="2134"/>
    </location>
</feature>
<feature type="compositionally biased region" description="Polar residues" evidence="8">
    <location>
        <begin position="1991"/>
        <end position="2006"/>
    </location>
</feature>
<keyword evidence="5 7" id="KW-0931">ER-Golgi transport</keyword>
<sequence length="2396" mass="261317">MGPDAKKKRNQKKKLKQKQKKAAARASENSFTENTDALNAAAAESPSERSNEQSNQSTEDVNATHHANDDEGKAESSQGLIVKDSPLEASTESANANQTLDYEPEATAEIVQSQMKTSDEPENNLADQESVPMNLNTNDFHEKDQLPITNSSSQIDDNTTFEEGVDQDNGEAAESKLSNLGITISEPSAGVTTEGDNTESVKNEVNDLEAEEISTQDPDRQRDNVINSNATEVLDDELYSSKPSASLSNPSELSVDHAEIVMEEEDISNVPLVLEGGDEDPFITSENKDGDLNSTVTEELVNIQHDDQSLAEKDDMYSTEDQLNNQMAPSGDQAASSEAISSHISSHDVSVDQLSSKHIQQSDEHSPQNALFETNESDEMMPWESNDNSSHIDNIVLETNIHQDLDSGDGNLFDEKDQHEKMPWETAIEPTTDDHHSDNIILEDNSVIHNANDNNRDEVPTQKDNEAHEYQLIDKQEENSLFQDECNEEGEPLPWETTKASEVAGTPTMLQTLEETPHENNDREKLIEKKFSFLENDDDFLDEDDDSFLGSDEEFPIAQDTSSIQSRPKATSQDHTKRYQPSTSSDVSGSISNPIYSGVATYPATQPVANIIGNTAISEAKEVRSKYAPSFGSQQREPSIHSVGTPVIVNSTVPNQPQPFIQPVKQDPTIFKKLDEEKKKSDAYDLPFEVVMRKPTKIAHAKPFGVSTSNINSRSSSGSLSSAQFNPGQAGRTPSTSTSHGQPNQQQTIPAAVPVKQNRAPPVKLSHFPTPAVNDATAPVNSSSLNPQFPGSGNQAPVSQTESVRTNPYAPVNIHPEGKDHQLHSGSATIAHNNAPPSSKRYAPITSSHEPPKMVKSGPPYSGQSLRARAFSNVSNGSAGSLGSQTSAKYGFPQLSQPQRPHVANALNQVGPGDGVPALSSLKVYGLPITNQPVLSPNTQRRTHARSNSSVYAPAHASKYAPTVQPQYHEPYVPVMDSTVSNFPTQMVGDSQIGPRAGLNVNPYRDDARTPQIDNSSLLQRQFPIFHWGKSSKVVYALPPSPESGIYITSNVVPSVNVVGYDMILKAPLVLKSFAGPLVRHKTKRKEVIKWIDDLIEQLSREQPLEDLTMWQIFKALLADNISTKEIANILYNSDELLPYLSQPIRTNRKELNAHKLDENSRLKILAFLQTGRHEEALELALSERDFALALMLSSMSGKEKWSQVVDAYLREEFSTAHSNGDSPVNLLTLIFQVFVGNAKKVIQDIESDQSKLMWALQNWKMILSAVLNNADGYSKEAPSDNVLLLPSVVLEFLVRFGVFLIERGVLLGGALAFIVANVPMSTSDKILDSTVAFQSFGNPTSVESILYSELYEYTFRTNDPKFTGFECLLPLKMAHASLLADYGLASYASKYTDMLAASIRSLPKNTLTAMRLASQLNSLTSRLLGSNGGWLGKPKLSNVWGQLDKSFNRFIGGDDDEVLNKSAEKTVFDSFTPSSSRNASMVDLSQQSAGIGVMGGAITATGQLGQVAFGQERAANYLPNSVGMQMQAVSGITSTSSSKRPSIGGGRATSQKFVPQGVNASNFAKSSPGGFTTTSPMKIANGAMNSQDNLTTDSSIPASRNYPVPSATTPPPLFSKKLRSRHTIPTFEKVGSLDELYNLGSTSKSSAAKKTYEQMASGNDLISSPHIPAVNSRQSSRKGSRRNSLQSTGSNGTTSILSSSPRGPKHVAILSGNSVSQQASSIENNTSPSQKNSLNKNFSENPGNVIPSFSSPPTSHNTISEIINEEIETSSLPENSDEVSDPVDLNFQEETTDNNGAKQDIVETSENEEKISDWDPSSHQANLSPNYRLSAEVIDSVPIADGAFEKNVQRVNKNVTSSETMTSVSIERTPYVPNTNLSSQSSKITETASEKTSRKATSDALIPQHTTTLEESGSKLGNDYQTTREFGDSEAKNDIGDVSDEQADINAARVALSIPPDIPSNSLEFPANSSSSATANLASGENQMDERHTNVNSLESLQTTHSSPANPYAPRSSVNSRTYASPYAPTNQKSKHSTPNPYAPNHEELNESSTNNIYAPKATIPRFNPNTDMQELSELDMFSYGGYKTEEQKQNEESLPPPQFEQEDTKDNEVQTSDQDQDSLVTETVESNSQPQSRFDPIAESDPALVQPFNPMAVPIIRPASNPNFKPFTPASASNAEEYYDDVVEDESDEEEKEQEDRIKREEAARKKRLEEEKEKEKEKKAKNHDKEKGNSGTWFGWLKKDTNEKKPIKAKLGHQNTFYYDDKLKRWVNKNSTEEEKQEIATPPPPPPVIKRKLPNKIEVKPRSGSIAGGAAARTAGVVTPLNPLTGQPMLPVEESNKKSSSISPTFGIPVNLSGKKANGLDDLISLAGGPTPAGGARRKKKANRGYVNVMNNA</sequence>
<feature type="region of interest" description="Disordered" evidence="8">
    <location>
        <begin position="538"/>
        <end position="593"/>
    </location>
</feature>
<feature type="region of interest" description="Disordered" evidence="8">
    <location>
        <begin position="1585"/>
        <end position="1621"/>
    </location>
</feature>
<feature type="compositionally biased region" description="Basic residues" evidence="8">
    <location>
        <begin position="1"/>
        <end position="23"/>
    </location>
</feature>
<feature type="region of interest" description="Disordered" evidence="8">
    <location>
        <begin position="1789"/>
        <end position="1824"/>
    </location>
</feature>
<dbReference type="InterPro" id="IPR024298">
    <property type="entry name" value="Sec16_Sec23-bd"/>
</dbReference>
<feature type="compositionally biased region" description="Polar residues" evidence="8">
    <location>
        <begin position="578"/>
        <end position="593"/>
    </location>
</feature>
<dbReference type="CDD" id="cd09233">
    <property type="entry name" value="ACE1-Sec16-like"/>
    <property type="match status" value="1"/>
</dbReference>
<keyword evidence="7" id="KW-0472">Membrane</keyword>
<evidence type="ECO:0000256" key="5">
    <source>
        <dbReference type="ARBA" id="ARBA00022892"/>
    </source>
</evidence>
<feature type="compositionally biased region" description="Polar residues" evidence="8">
    <location>
        <begin position="147"/>
        <end position="158"/>
    </location>
</feature>
<feature type="compositionally biased region" description="Basic and acidic residues" evidence="8">
    <location>
        <begin position="1889"/>
        <end position="1898"/>
    </location>
</feature>
<feature type="region of interest" description="Disordered" evidence="8">
    <location>
        <begin position="647"/>
        <end position="667"/>
    </location>
</feature>
<comment type="similarity">
    <text evidence="2 7">Belongs to the SEC16 family.</text>
</comment>
<dbReference type="GO" id="GO:0016192">
    <property type="term" value="P:vesicle-mediated transport"/>
    <property type="evidence" value="ECO:0007669"/>
    <property type="project" value="UniProtKB-KW"/>
</dbReference>
<feature type="compositionally biased region" description="Low complexity" evidence="8">
    <location>
        <begin position="1968"/>
        <end position="1980"/>
    </location>
</feature>
<feature type="region of interest" description="Disordered" evidence="8">
    <location>
        <begin position="933"/>
        <end position="954"/>
    </location>
</feature>
<evidence type="ECO:0000256" key="4">
    <source>
        <dbReference type="ARBA" id="ARBA00022824"/>
    </source>
</evidence>
<feature type="compositionally biased region" description="Basic and acidic residues" evidence="8">
    <location>
        <begin position="2196"/>
        <end position="2231"/>
    </location>
</feature>
<feature type="compositionally biased region" description="Polar residues" evidence="8">
    <location>
        <begin position="1712"/>
        <end position="1755"/>
    </location>
</feature>
<evidence type="ECO:0000313" key="11">
    <source>
        <dbReference type="EMBL" id="SCW03622.1"/>
    </source>
</evidence>
<evidence type="ECO:0000313" key="12">
    <source>
        <dbReference type="Proteomes" id="UP000190831"/>
    </source>
</evidence>
<feature type="compositionally biased region" description="Polar residues" evidence="8">
    <location>
        <begin position="52"/>
        <end position="61"/>
    </location>
</feature>
<evidence type="ECO:0000256" key="8">
    <source>
        <dbReference type="SAM" id="MobiDB-lite"/>
    </source>
</evidence>
<dbReference type="EMBL" id="LT598486">
    <property type="protein sequence ID" value="SCW03622.1"/>
    <property type="molecule type" value="Genomic_DNA"/>
</dbReference>
<evidence type="ECO:0000256" key="6">
    <source>
        <dbReference type="ARBA" id="ARBA00024687"/>
    </source>
</evidence>
<dbReference type="GO" id="GO:0005789">
    <property type="term" value="C:endoplasmic reticulum membrane"/>
    <property type="evidence" value="ECO:0007669"/>
    <property type="project" value="UniProtKB-SubCell"/>
</dbReference>
<dbReference type="Gene3D" id="1.20.58.940">
    <property type="match status" value="1"/>
</dbReference>
<feature type="region of interest" description="Disordered" evidence="8">
    <location>
        <begin position="273"/>
        <end position="390"/>
    </location>
</feature>
<feature type="compositionally biased region" description="Polar residues" evidence="8">
    <location>
        <begin position="1585"/>
        <end position="1599"/>
    </location>
</feature>
<feature type="compositionally biased region" description="Polar residues" evidence="8">
    <location>
        <begin position="2013"/>
        <end position="2037"/>
    </location>
</feature>
<feature type="compositionally biased region" description="Polar residues" evidence="8">
    <location>
        <begin position="779"/>
        <end position="806"/>
    </location>
</feature>
<reference evidence="11 12" key="1">
    <citation type="submission" date="2016-03" db="EMBL/GenBank/DDBJ databases">
        <authorList>
            <person name="Devillers H."/>
        </authorList>
    </citation>
    <scope>NUCLEOTIDE SEQUENCE [LARGE SCALE GENOMIC DNA]</scope>
    <source>
        <strain evidence="11">CBS 6772</strain>
    </source>
</reference>
<feature type="compositionally biased region" description="Polar residues" evidence="8">
    <location>
        <begin position="1872"/>
        <end position="1888"/>
    </location>
</feature>
<feature type="domain" description="Sec16 central conserved" evidence="10">
    <location>
        <begin position="1024"/>
        <end position="1105"/>
    </location>
</feature>
<feature type="compositionally biased region" description="Polar residues" evidence="8">
    <location>
        <begin position="559"/>
        <end position="571"/>
    </location>
</feature>
<dbReference type="Gene3D" id="6.20.50.30">
    <property type="match status" value="1"/>
</dbReference>
<feature type="compositionally biased region" description="Polar residues" evidence="8">
    <location>
        <begin position="27"/>
        <end position="37"/>
    </location>
</feature>
<feature type="region of interest" description="Disordered" evidence="8">
    <location>
        <begin position="1"/>
        <end position="204"/>
    </location>
</feature>
<dbReference type="GO" id="GO:0070973">
    <property type="term" value="P:protein localization to endoplasmic reticulum exit site"/>
    <property type="evidence" value="ECO:0007669"/>
    <property type="project" value="TreeGrafter"/>
</dbReference>
<dbReference type="GO" id="GO:0070971">
    <property type="term" value="C:endoplasmic reticulum exit site"/>
    <property type="evidence" value="ECO:0007669"/>
    <property type="project" value="TreeGrafter"/>
</dbReference>
<dbReference type="GO" id="GO:0006914">
    <property type="term" value="P:autophagy"/>
    <property type="evidence" value="ECO:0007669"/>
    <property type="project" value="UniProtKB-KW"/>
</dbReference>
<feature type="compositionally biased region" description="Low complexity" evidence="8">
    <location>
        <begin position="2305"/>
        <end position="2322"/>
    </location>
</feature>
<feature type="compositionally biased region" description="Acidic residues" evidence="8">
    <location>
        <begin position="2179"/>
        <end position="2195"/>
    </location>
</feature>
<accession>A0A1G4MIM9</accession>